<feature type="transmembrane region" description="Helical" evidence="14">
    <location>
        <begin position="65"/>
        <end position="89"/>
    </location>
</feature>
<evidence type="ECO:0000256" key="14">
    <source>
        <dbReference type="RuleBase" id="RU363109"/>
    </source>
</evidence>
<comment type="subcellular location">
    <subcellularLocation>
        <location evidence="14">Endoplasmic reticulum membrane</location>
        <topology evidence="14">Multi-pass membrane protein</topology>
    </subcellularLocation>
    <subcellularLocation>
        <location evidence="1">Membrane</location>
        <topology evidence="1">Multi-pass membrane protein</topology>
    </subcellularLocation>
</comment>
<keyword evidence="9 14" id="KW-0443">Lipid metabolism</keyword>
<name>A0A9W6YSA8_AMBMO</name>
<sequence>MSEPLGNPPATNQAPPAEPLTKKVDTNAPVASEENPAPEVVPTAETKDVKAKVEKPKKKTPEWIVNYNLISGGLWGFILINVLILAVLYGQPGLFELSSFWLTVTQCLAVTEIYNAAVGNVRSPVVTTTMQISSRLLIVLGVLQVLPNSPANFSWIYFTLCIAWSITEVIRYYYYAVNILTEGNPPYILKWLRYSTFLVLYPLGISSEWGMLYLSLNEAKETVGVVYWAFFIANLAIYFPGSYVMYTYMLKQRKKALNPKKKVAEEQKKTN</sequence>
<keyword evidence="14" id="KW-0256">Endoplasmic reticulum</keyword>
<dbReference type="EC" id="4.2.1.134" evidence="4 14"/>
<evidence type="ECO:0000256" key="13">
    <source>
        <dbReference type="ARBA" id="ARBA00036671"/>
    </source>
</evidence>
<dbReference type="Proteomes" id="UP001165063">
    <property type="component" value="Unassembled WGS sequence"/>
</dbReference>
<dbReference type="GO" id="GO:0030148">
    <property type="term" value="P:sphingolipid biosynthetic process"/>
    <property type="evidence" value="ECO:0007669"/>
    <property type="project" value="TreeGrafter"/>
</dbReference>
<evidence type="ECO:0000256" key="2">
    <source>
        <dbReference type="ARBA" id="ARBA00005194"/>
    </source>
</evidence>
<evidence type="ECO:0000256" key="5">
    <source>
        <dbReference type="ARBA" id="ARBA00022516"/>
    </source>
</evidence>
<evidence type="ECO:0000313" key="17">
    <source>
        <dbReference type="Proteomes" id="UP001165063"/>
    </source>
</evidence>
<comment type="catalytic activity">
    <reaction evidence="13 14">
        <text>a very-long-chain (3R)-3-hydroxyacyl-CoA = a very-long-chain (2E)-enoyl-CoA + H2O</text>
        <dbReference type="Rhea" id="RHEA:45812"/>
        <dbReference type="ChEBI" id="CHEBI:15377"/>
        <dbReference type="ChEBI" id="CHEBI:83728"/>
        <dbReference type="ChEBI" id="CHEBI:85440"/>
        <dbReference type="EC" id="4.2.1.134"/>
    </reaction>
</comment>
<evidence type="ECO:0000256" key="8">
    <source>
        <dbReference type="ARBA" id="ARBA00022989"/>
    </source>
</evidence>
<keyword evidence="8 14" id="KW-1133">Transmembrane helix</keyword>
<dbReference type="AlphaFoldDB" id="A0A9W6YSA8"/>
<comment type="caution">
    <text evidence="16">The sequence shown here is derived from an EMBL/GenBank/DDBJ whole genome shotgun (WGS) entry which is preliminary data.</text>
</comment>
<dbReference type="GO" id="GO:0030497">
    <property type="term" value="P:fatty acid elongation"/>
    <property type="evidence" value="ECO:0007669"/>
    <property type="project" value="TreeGrafter"/>
</dbReference>
<dbReference type="PANTHER" id="PTHR11035">
    <property type="entry name" value="VERY-LONG-CHAIN (3R)-3-HYDROXYACYL-COA DEHYDRATASE"/>
    <property type="match status" value="1"/>
</dbReference>
<keyword evidence="12 14" id="KW-0456">Lyase</keyword>
<dbReference type="Pfam" id="PF04387">
    <property type="entry name" value="PTPLA"/>
    <property type="match status" value="1"/>
</dbReference>
<organism evidence="16 17">
    <name type="scientific">Ambrosiozyma monospora</name>
    <name type="common">Yeast</name>
    <name type="synonym">Endomycopsis monosporus</name>
    <dbReference type="NCBI Taxonomy" id="43982"/>
    <lineage>
        <taxon>Eukaryota</taxon>
        <taxon>Fungi</taxon>
        <taxon>Dikarya</taxon>
        <taxon>Ascomycota</taxon>
        <taxon>Saccharomycotina</taxon>
        <taxon>Pichiomycetes</taxon>
        <taxon>Pichiales</taxon>
        <taxon>Pichiaceae</taxon>
        <taxon>Ambrosiozyma</taxon>
    </lineage>
</organism>
<protein>
    <recommendedName>
        <fullName evidence="4 14">Very-long-chain (3R)-3-hydroxyacyl-CoA dehydratase</fullName>
        <ecNumber evidence="4 14">4.2.1.134</ecNumber>
    </recommendedName>
</protein>
<evidence type="ECO:0000256" key="11">
    <source>
        <dbReference type="ARBA" id="ARBA00023160"/>
    </source>
</evidence>
<feature type="transmembrane region" description="Helical" evidence="14">
    <location>
        <begin position="155"/>
        <end position="175"/>
    </location>
</feature>
<dbReference type="GO" id="GO:0005789">
    <property type="term" value="C:endoplasmic reticulum membrane"/>
    <property type="evidence" value="ECO:0007669"/>
    <property type="project" value="UniProtKB-SubCell"/>
</dbReference>
<comment type="caution">
    <text evidence="14">Lacks conserved residue(s) required for the propagation of feature annotation.</text>
</comment>
<evidence type="ECO:0000256" key="6">
    <source>
        <dbReference type="ARBA" id="ARBA00022692"/>
    </source>
</evidence>
<feature type="region of interest" description="Disordered" evidence="15">
    <location>
        <begin position="1"/>
        <end position="53"/>
    </location>
</feature>
<keyword evidence="5 14" id="KW-0444">Lipid biosynthesis</keyword>
<evidence type="ECO:0000256" key="15">
    <source>
        <dbReference type="SAM" id="MobiDB-lite"/>
    </source>
</evidence>
<gene>
    <name evidence="16" type="ORF">Amon01_000100900</name>
</gene>
<keyword evidence="6 14" id="KW-0812">Transmembrane</keyword>
<keyword evidence="10 14" id="KW-0472">Membrane</keyword>
<dbReference type="OrthoDB" id="46988at2759"/>
<dbReference type="GO" id="GO:0042761">
    <property type="term" value="P:very long-chain fatty acid biosynthetic process"/>
    <property type="evidence" value="ECO:0007669"/>
    <property type="project" value="TreeGrafter"/>
</dbReference>
<proteinExistence type="inferred from homology"/>
<keyword evidence="11 14" id="KW-0275">Fatty acid biosynthesis</keyword>
<evidence type="ECO:0000256" key="1">
    <source>
        <dbReference type="ARBA" id="ARBA00004141"/>
    </source>
</evidence>
<evidence type="ECO:0000256" key="7">
    <source>
        <dbReference type="ARBA" id="ARBA00022832"/>
    </source>
</evidence>
<comment type="similarity">
    <text evidence="3 14">Belongs to the very long-chain fatty acids dehydratase HACD family.</text>
</comment>
<feature type="transmembrane region" description="Helical" evidence="14">
    <location>
        <begin position="225"/>
        <end position="246"/>
    </location>
</feature>
<reference evidence="16" key="1">
    <citation type="submission" date="2023-04" db="EMBL/GenBank/DDBJ databases">
        <title>Ambrosiozyma monospora NBRC 1965.</title>
        <authorList>
            <person name="Ichikawa N."/>
            <person name="Sato H."/>
            <person name="Tonouchi N."/>
        </authorList>
    </citation>
    <scope>NUCLEOTIDE SEQUENCE</scope>
    <source>
        <strain evidence="16">NBRC 1965</strain>
    </source>
</reference>
<keyword evidence="7 14" id="KW-0276">Fatty acid metabolism</keyword>
<comment type="pathway">
    <text evidence="2 14">Lipid metabolism; fatty acid biosynthesis.</text>
</comment>
<accession>A0A9W6YSA8</accession>
<evidence type="ECO:0000256" key="10">
    <source>
        <dbReference type="ARBA" id="ARBA00023136"/>
    </source>
</evidence>
<keyword evidence="17" id="KW-1185">Reference proteome</keyword>
<dbReference type="EMBL" id="BSXU01000292">
    <property type="protein sequence ID" value="GMG20149.1"/>
    <property type="molecule type" value="Genomic_DNA"/>
</dbReference>
<evidence type="ECO:0000313" key="16">
    <source>
        <dbReference type="EMBL" id="GMG20149.1"/>
    </source>
</evidence>
<dbReference type="PANTHER" id="PTHR11035:SF3">
    <property type="entry name" value="VERY-LONG-CHAIN (3R)-3-HYDROXYACYL-COA DEHYDRATASE"/>
    <property type="match status" value="1"/>
</dbReference>
<comment type="function">
    <text evidence="14">Catalyzes the third of the four reactions of the long-chain fatty acids elongation cycle. This endoplasmic reticulum-bound enzymatic process, allows the addition of two carbons to the chain of long- and very long-chain fatty acids/VLCFAs per cycle. This enzyme catalyzes the dehydration of the 3-hydroxyacyl-CoA intermediate into trans-2,3-enoyl-CoA, within each cycle of fatty acid elongation. Thereby, it participates to the production of VLCFAs of different chain lengths that are involved in multiple biological processes as precursors of membrane lipids and lipid mediators.</text>
</comment>
<evidence type="ECO:0000256" key="3">
    <source>
        <dbReference type="ARBA" id="ARBA00007811"/>
    </source>
</evidence>
<dbReference type="InterPro" id="IPR007482">
    <property type="entry name" value="Tyr_Pase-like_PTPLA"/>
</dbReference>
<dbReference type="GO" id="GO:0102158">
    <property type="term" value="F:very-long-chain (3R)-3-hydroxyacyl-CoA dehydratase activity"/>
    <property type="evidence" value="ECO:0007669"/>
    <property type="project" value="UniProtKB-EC"/>
</dbReference>
<feature type="transmembrane region" description="Helical" evidence="14">
    <location>
        <begin position="187"/>
        <end position="205"/>
    </location>
</feature>
<evidence type="ECO:0000256" key="12">
    <source>
        <dbReference type="ARBA" id="ARBA00023239"/>
    </source>
</evidence>
<evidence type="ECO:0000256" key="9">
    <source>
        <dbReference type="ARBA" id="ARBA00023098"/>
    </source>
</evidence>
<evidence type="ECO:0000256" key="4">
    <source>
        <dbReference type="ARBA" id="ARBA00013122"/>
    </source>
</evidence>